<dbReference type="PRINTS" id="PR00417">
    <property type="entry name" value="PRTPISMRASEI"/>
</dbReference>
<dbReference type="HAMAP" id="MF_00952">
    <property type="entry name" value="Topoisom_1_prok"/>
    <property type="match status" value="1"/>
</dbReference>
<protein>
    <recommendedName>
        <fullName evidence="10">DNA topoisomerase 1</fullName>
        <ecNumber evidence="10">5.6.2.1</ecNumber>
    </recommendedName>
    <alternativeName>
        <fullName evidence="10">DNA topoisomerase I</fullName>
    </alternativeName>
</protein>
<feature type="site" description="Interaction with DNA" evidence="10">
    <location>
        <position position="139"/>
    </location>
</feature>
<reference evidence="14" key="1">
    <citation type="submission" date="2016-10" db="EMBL/GenBank/DDBJ databases">
        <authorList>
            <person name="Varghese N."/>
            <person name="Submissions S."/>
        </authorList>
    </citation>
    <scope>NUCLEOTIDE SEQUENCE [LARGE SCALE GENOMIC DNA]</scope>
    <source>
        <strain evidence="14">DSM 8344</strain>
    </source>
</reference>
<evidence type="ECO:0000259" key="12">
    <source>
        <dbReference type="PROSITE" id="PS52039"/>
    </source>
</evidence>
<dbReference type="GO" id="GO:0008270">
    <property type="term" value="F:zinc ion binding"/>
    <property type="evidence" value="ECO:0007669"/>
    <property type="project" value="UniProtKB-KW"/>
</dbReference>
<dbReference type="Pfam" id="PF01396">
    <property type="entry name" value="Zn_ribbon_Top1"/>
    <property type="match status" value="3"/>
</dbReference>
<comment type="function">
    <text evidence="10">Releases the supercoiling and torsional tension of DNA, which is introduced during the DNA replication and transcription, by transiently cleaving and rejoining one strand of the DNA duplex. Introduces a single-strand break via transesterification at a target site in duplex DNA. The scissile phosphodiester is attacked by the catalytic tyrosine of the enzyme, resulting in the formation of a DNA-(5'-phosphotyrosyl)-enzyme intermediate and the expulsion of a 3'-OH DNA strand. The free DNA strand then undergoes passage around the unbroken strand, thus removing DNA supercoils. Finally, in the religation step, the DNA 3'-OH attacks the covalent intermediate to expel the active-site tyrosine and restore the DNA phosphodiester backbone.</text>
</comment>
<dbReference type="RefSeq" id="WP_092328406.1">
    <property type="nucleotide sequence ID" value="NZ_FNCP01000001.1"/>
</dbReference>
<dbReference type="Gene3D" id="1.10.460.10">
    <property type="entry name" value="Topoisomerase I, domain 2"/>
    <property type="match status" value="1"/>
</dbReference>
<keyword evidence="3" id="KW-0479">Metal-binding</keyword>
<dbReference type="Gene3D" id="2.70.20.10">
    <property type="entry name" value="Topoisomerase I, domain 3"/>
    <property type="match status" value="1"/>
</dbReference>
<feature type="site" description="Interaction with DNA" evidence="10">
    <location>
        <position position="493"/>
    </location>
</feature>
<dbReference type="InterPro" id="IPR034149">
    <property type="entry name" value="TOPRIM_TopoI"/>
</dbReference>
<name>A0A1G7RAM2_9FIRM</name>
<dbReference type="Gene3D" id="1.10.290.10">
    <property type="entry name" value="Topoisomerase I, domain 4"/>
    <property type="match status" value="1"/>
</dbReference>
<feature type="site" description="Interaction with DNA" evidence="10">
    <location>
        <position position="148"/>
    </location>
</feature>
<comment type="subunit">
    <text evidence="10">Monomer.</text>
</comment>
<dbReference type="InterPro" id="IPR003602">
    <property type="entry name" value="Topo_IA_DNA-bd_dom"/>
</dbReference>
<dbReference type="InterPro" id="IPR028612">
    <property type="entry name" value="Topoisom_1_IA"/>
</dbReference>
<feature type="site" description="Interaction with DNA" evidence="10">
    <location>
        <position position="300"/>
    </location>
</feature>
<comment type="similarity">
    <text evidence="2 10">Belongs to the type IA topoisomerase family.</text>
</comment>
<dbReference type="GO" id="GO:0005694">
    <property type="term" value="C:chromosome"/>
    <property type="evidence" value="ECO:0007669"/>
    <property type="project" value="InterPro"/>
</dbReference>
<feature type="domain" description="Toprim" evidence="11">
    <location>
        <begin position="3"/>
        <end position="113"/>
    </location>
</feature>
<feature type="site" description="Interaction with DNA" evidence="10">
    <location>
        <position position="140"/>
    </location>
</feature>
<dbReference type="Proteomes" id="UP000198656">
    <property type="component" value="Unassembled WGS sequence"/>
</dbReference>
<dbReference type="CDD" id="cd03363">
    <property type="entry name" value="TOPRIM_TopoIA_TopoI"/>
    <property type="match status" value="1"/>
</dbReference>
<dbReference type="EC" id="5.6.2.1" evidence="10"/>
<evidence type="ECO:0000256" key="7">
    <source>
        <dbReference type="ARBA" id="ARBA00023029"/>
    </source>
</evidence>
<evidence type="ECO:0000256" key="1">
    <source>
        <dbReference type="ARBA" id="ARBA00000213"/>
    </source>
</evidence>
<dbReference type="InterPro" id="IPR003601">
    <property type="entry name" value="Topo_IA_2"/>
</dbReference>
<dbReference type="SMART" id="SM00493">
    <property type="entry name" value="TOPRIM"/>
    <property type="match status" value="1"/>
</dbReference>
<evidence type="ECO:0000256" key="5">
    <source>
        <dbReference type="ARBA" id="ARBA00022833"/>
    </source>
</evidence>
<evidence type="ECO:0000256" key="6">
    <source>
        <dbReference type="ARBA" id="ARBA00022842"/>
    </source>
</evidence>
<gene>
    <name evidence="10" type="primary">topA</name>
    <name evidence="13" type="ORF">SAMN05443529_10123</name>
</gene>
<evidence type="ECO:0000259" key="11">
    <source>
        <dbReference type="PROSITE" id="PS50880"/>
    </source>
</evidence>
<evidence type="ECO:0000256" key="8">
    <source>
        <dbReference type="ARBA" id="ARBA00023125"/>
    </source>
</evidence>
<dbReference type="CDD" id="cd00186">
    <property type="entry name" value="TOP1Ac"/>
    <property type="match status" value="1"/>
</dbReference>
<dbReference type="Pfam" id="PF01751">
    <property type="entry name" value="Toprim"/>
    <property type="match status" value="1"/>
</dbReference>
<dbReference type="PROSITE" id="PS52039">
    <property type="entry name" value="TOPO_IA_2"/>
    <property type="match status" value="1"/>
</dbReference>
<evidence type="ECO:0000256" key="4">
    <source>
        <dbReference type="ARBA" id="ARBA00022771"/>
    </source>
</evidence>
<evidence type="ECO:0000313" key="14">
    <source>
        <dbReference type="Proteomes" id="UP000198656"/>
    </source>
</evidence>
<dbReference type="PANTHER" id="PTHR42785:SF1">
    <property type="entry name" value="DNA TOPOISOMERASE"/>
    <property type="match status" value="1"/>
</dbReference>
<keyword evidence="9 10" id="KW-0413">Isomerase</keyword>
<keyword evidence="8 10" id="KW-0238">DNA-binding</keyword>
<dbReference type="GO" id="GO:0003917">
    <property type="term" value="F:DNA topoisomerase type I (single strand cut, ATP-independent) activity"/>
    <property type="evidence" value="ECO:0007669"/>
    <property type="project" value="UniProtKB-UniRule"/>
</dbReference>
<evidence type="ECO:0000256" key="3">
    <source>
        <dbReference type="ARBA" id="ARBA00022723"/>
    </source>
</evidence>
<dbReference type="GO" id="GO:0006265">
    <property type="term" value="P:DNA topological change"/>
    <property type="evidence" value="ECO:0007669"/>
    <property type="project" value="UniProtKB-UniRule"/>
</dbReference>
<comment type="catalytic activity">
    <reaction evidence="1 10">
        <text>ATP-independent breakage of single-stranded DNA, followed by passage and rejoining.</text>
        <dbReference type="EC" id="5.6.2.1"/>
    </reaction>
</comment>
<dbReference type="InterPro" id="IPR013826">
    <property type="entry name" value="Topo_IA_cen_sub3"/>
</dbReference>
<keyword evidence="6" id="KW-0460">Magnesium</keyword>
<dbReference type="SMART" id="SM00437">
    <property type="entry name" value="TOP1Ac"/>
    <property type="match status" value="1"/>
</dbReference>
<keyword evidence="4" id="KW-0863">Zinc-finger</keyword>
<feature type="region of interest" description="Interaction with DNA" evidence="10">
    <location>
        <begin position="163"/>
        <end position="168"/>
    </location>
</feature>
<evidence type="ECO:0000313" key="13">
    <source>
        <dbReference type="EMBL" id="SDG07763.1"/>
    </source>
</evidence>
<dbReference type="PANTHER" id="PTHR42785">
    <property type="entry name" value="DNA TOPOISOMERASE, TYPE IA, CORE"/>
    <property type="match status" value="1"/>
</dbReference>
<dbReference type="InterPro" id="IPR023405">
    <property type="entry name" value="Topo_IA_core_domain"/>
</dbReference>
<dbReference type="InterPro" id="IPR013497">
    <property type="entry name" value="Topo_IA_cen"/>
</dbReference>
<dbReference type="STRING" id="1121419.SAMN05443529_10123"/>
<dbReference type="SMART" id="SM00436">
    <property type="entry name" value="TOP1Bc"/>
    <property type="match status" value="1"/>
</dbReference>
<dbReference type="InterPro" id="IPR013825">
    <property type="entry name" value="Topo_IA_cen_sub2"/>
</dbReference>
<dbReference type="NCBIfam" id="TIGR01051">
    <property type="entry name" value="topA_bact"/>
    <property type="match status" value="1"/>
</dbReference>
<dbReference type="InterPro" id="IPR013498">
    <property type="entry name" value="Topo_IA_Znf"/>
</dbReference>
<dbReference type="SUPFAM" id="SSF56712">
    <property type="entry name" value="Prokaryotic type I DNA topoisomerase"/>
    <property type="match status" value="1"/>
</dbReference>
<evidence type="ECO:0000256" key="2">
    <source>
        <dbReference type="ARBA" id="ARBA00009446"/>
    </source>
</evidence>
<feature type="active site" description="O-(5'-phospho-DNA)-tyrosine intermediate" evidence="10">
    <location>
        <position position="298"/>
    </location>
</feature>
<dbReference type="GO" id="GO:0003677">
    <property type="term" value="F:DNA binding"/>
    <property type="evidence" value="ECO:0007669"/>
    <property type="project" value="UniProtKB-KW"/>
</dbReference>
<dbReference type="InterPro" id="IPR000380">
    <property type="entry name" value="Topo_IA"/>
</dbReference>
<dbReference type="SUPFAM" id="SSF57783">
    <property type="entry name" value="Zinc beta-ribbon"/>
    <property type="match status" value="1"/>
</dbReference>
<dbReference type="InterPro" id="IPR013824">
    <property type="entry name" value="Topo_IA_cen_sub1"/>
</dbReference>
<dbReference type="Gene3D" id="3.40.50.140">
    <property type="match status" value="1"/>
</dbReference>
<proteinExistence type="inferred from homology"/>
<feature type="site" description="Interaction with DNA" evidence="10">
    <location>
        <position position="155"/>
    </location>
</feature>
<dbReference type="InterPro" id="IPR006171">
    <property type="entry name" value="TOPRIM_dom"/>
</dbReference>
<keyword evidence="14" id="KW-1185">Reference proteome</keyword>
<organism evidence="13 14">
    <name type="scientific">Desulfosporosinus hippei DSM 8344</name>
    <dbReference type="NCBI Taxonomy" id="1121419"/>
    <lineage>
        <taxon>Bacteria</taxon>
        <taxon>Bacillati</taxon>
        <taxon>Bacillota</taxon>
        <taxon>Clostridia</taxon>
        <taxon>Eubacteriales</taxon>
        <taxon>Desulfitobacteriaceae</taxon>
        <taxon>Desulfosporosinus</taxon>
    </lineage>
</organism>
<dbReference type="InterPro" id="IPR023406">
    <property type="entry name" value="Topo_IA_AS"/>
</dbReference>
<evidence type="ECO:0000256" key="9">
    <source>
        <dbReference type="ARBA" id="ARBA00023235"/>
    </source>
</evidence>
<dbReference type="PROSITE" id="PS00396">
    <property type="entry name" value="TOPO_IA_1"/>
    <property type="match status" value="1"/>
</dbReference>
<dbReference type="PROSITE" id="PS50880">
    <property type="entry name" value="TOPRIM"/>
    <property type="match status" value="1"/>
</dbReference>
<dbReference type="Pfam" id="PF01131">
    <property type="entry name" value="Topoisom_bac"/>
    <property type="match status" value="1"/>
</dbReference>
<accession>A0A1G7RAM2</accession>
<feature type="domain" description="Topo IA-type catalytic" evidence="12">
    <location>
        <begin position="129"/>
        <end position="561"/>
    </location>
</feature>
<feature type="site" description="Interaction with DNA" evidence="10">
    <location>
        <position position="33"/>
    </location>
</feature>
<dbReference type="Gene3D" id="3.30.65.10">
    <property type="entry name" value="Bacterial Topoisomerase I, domain 1"/>
    <property type="match status" value="2"/>
</dbReference>
<dbReference type="OrthoDB" id="9804262at2"/>
<feature type="site" description="Interaction with DNA" evidence="10">
    <location>
        <position position="143"/>
    </location>
</feature>
<keyword evidence="5" id="KW-0862">Zinc</keyword>
<evidence type="ECO:0000256" key="10">
    <source>
        <dbReference type="HAMAP-Rule" id="MF_00952"/>
    </source>
</evidence>
<keyword evidence="7 10" id="KW-0799">Topoisomerase</keyword>
<sequence length="699" mass="79133">MSKTLVIVESPAKAKSISKFLGSRYTVKASMGHLRDLPKSQLGVDLENDFEPKYIAIRGRGDLIKELRAAAKGADKVFLASDPDREGEAIAWHLSHLLGLNKEDKNRIEFHEITKQAIQSAIKHSRQIDQDRVDAQQARRVLDRLVGYQLSPLLWRKIKKGLSAGRVQSVAVRLIDDREEEIQAFVSEEYWSLNANLQSAGGKFFAKLMKKSGKKITISSRTEMDTVLADLAGKVFEVSDVRTKEKKRLPAPPFTTSSLQQEAHRKLGFSPKRTMMLAQQLYEGLDLGKEGTVGLITYMRTDSVKIAEVAQEEAKEWVLANYGTEYYPPEPRQFANKGRSQEAHEAIRPTLPLRTPDFLKGILSRDQLRLYRLIWERFIASQMSVAIIDTLTVESQVDNYLFRANASSVRFPGFLAIYEEGNDDAESTEDEQSALTLSVTPGEKLQVIKLQEKQHFTEPPPRYTEASLVRKMEEEGIGRPSTYAPTIETIQTRGYVLKEEKQLLLTELGDIVITLLKEHFPDILNLEFTANLEERLDLIEEGKAPWKAVVQDYYVPFSITLAEADEKIGKVKIEDQVSEEICESCGRNMVIKMGRYGKFLACPGFPDCRNTKPLFEEVGANCPSCSKPLVVRRSKKGRKFYGCLGYPECDFVSWEMPAPDPCPECQQLMVIKSTKRQKKHVCTNPECRHTKVIEESESN</sequence>
<dbReference type="AlphaFoldDB" id="A0A1G7RAM2"/>
<dbReference type="EMBL" id="FNCP01000001">
    <property type="protein sequence ID" value="SDG07763.1"/>
    <property type="molecule type" value="Genomic_DNA"/>
</dbReference>
<dbReference type="InterPro" id="IPR005733">
    <property type="entry name" value="TopoI_bac-type"/>
</dbReference>